<organism evidence="1 2">
    <name type="scientific">Mycena metata</name>
    <dbReference type="NCBI Taxonomy" id="1033252"/>
    <lineage>
        <taxon>Eukaryota</taxon>
        <taxon>Fungi</taxon>
        <taxon>Dikarya</taxon>
        <taxon>Basidiomycota</taxon>
        <taxon>Agaricomycotina</taxon>
        <taxon>Agaricomycetes</taxon>
        <taxon>Agaricomycetidae</taxon>
        <taxon>Agaricales</taxon>
        <taxon>Marasmiineae</taxon>
        <taxon>Mycenaceae</taxon>
        <taxon>Mycena</taxon>
    </lineage>
</organism>
<keyword evidence="2" id="KW-1185">Reference proteome</keyword>
<protein>
    <submittedName>
        <fullName evidence="1">Uncharacterized protein</fullName>
    </submittedName>
</protein>
<evidence type="ECO:0000313" key="1">
    <source>
        <dbReference type="EMBL" id="KAJ7760344.1"/>
    </source>
</evidence>
<accession>A0AAD7JDD4</accession>
<gene>
    <name evidence="1" type="ORF">B0H16DRAFT_1456406</name>
</gene>
<sequence length="248" mass="27785">MSLVPRSISDEDACSSWFVFKFGFAAGTAAPSSVYADILGDSAPSEYVEIGPWDGKDGTRNHPPAETIPVLVGEAPNMDSWEWKPSGLKWLDLYVSLEVVELLDKIKLTAKPSLKLELFISCNPITLVEIVEGGIFFNRYLDEHRRYACVTLGGIHGRKLPFLSLEQRVPETPGGHTRCGLKRYLVKTFAIFNDKLPDDFTVVYNWTPNSLLTLRDTVLTWSHHQSGIGFIMRLPNFHVSSKFLHSEG</sequence>
<proteinExistence type="predicted"/>
<reference evidence="1" key="1">
    <citation type="submission" date="2023-03" db="EMBL/GenBank/DDBJ databases">
        <title>Massive genome expansion in bonnet fungi (Mycena s.s.) driven by repeated elements and novel gene families across ecological guilds.</title>
        <authorList>
            <consortium name="Lawrence Berkeley National Laboratory"/>
            <person name="Harder C.B."/>
            <person name="Miyauchi S."/>
            <person name="Viragh M."/>
            <person name="Kuo A."/>
            <person name="Thoen E."/>
            <person name="Andreopoulos B."/>
            <person name="Lu D."/>
            <person name="Skrede I."/>
            <person name="Drula E."/>
            <person name="Henrissat B."/>
            <person name="Morin E."/>
            <person name="Kohler A."/>
            <person name="Barry K."/>
            <person name="LaButti K."/>
            <person name="Morin E."/>
            <person name="Salamov A."/>
            <person name="Lipzen A."/>
            <person name="Mereny Z."/>
            <person name="Hegedus B."/>
            <person name="Baldrian P."/>
            <person name="Stursova M."/>
            <person name="Weitz H."/>
            <person name="Taylor A."/>
            <person name="Grigoriev I.V."/>
            <person name="Nagy L.G."/>
            <person name="Martin F."/>
            <person name="Kauserud H."/>
        </authorList>
    </citation>
    <scope>NUCLEOTIDE SEQUENCE</scope>
    <source>
        <strain evidence="1">CBHHK182m</strain>
    </source>
</reference>
<dbReference type="EMBL" id="JARKIB010000037">
    <property type="protein sequence ID" value="KAJ7760344.1"/>
    <property type="molecule type" value="Genomic_DNA"/>
</dbReference>
<comment type="caution">
    <text evidence="1">The sequence shown here is derived from an EMBL/GenBank/DDBJ whole genome shotgun (WGS) entry which is preliminary data.</text>
</comment>
<name>A0AAD7JDD4_9AGAR</name>
<dbReference type="Proteomes" id="UP001215598">
    <property type="component" value="Unassembled WGS sequence"/>
</dbReference>
<evidence type="ECO:0000313" key="2">
    <source>
        <dbReference type="Proteomes" id="UP001215598"/>
    </source>
</evidence>
<dbReference type="AlphaFoldDB" id="A0AAD7JDD4"/>